<dbReference type="InterPro" id="IPR014748">
    <property type="entry name" value="Enoyl-CoA_hydra_C"/>
</dbReference>
<dbReference type="InterPro" id="IPR023393">
    <property type="entry name" value="START-like_dom_sf"/>
</dbReference>
<dbReference type="InterPro" id="IPR016039">
    <property type="entry name" value="Thiolase-like"/>
</dbReference>
<dbReference type="SUPFAM" id="SSF53901">
    <property type="entry name" value="Thiolase-like"/>
    <property type="match status" value="2"/>
</dbReference>
<dbReference type="PANTHER" id="PTHR43802">
    <property type="entry name" value="ENOYL-COA HYDRATASE"/>
    <property type="match status" value="1"/>
</dbReference>
<name>A0A7W7MSK0_9ACTN</name>
<dbReference type="Gene3D" id="3.30.530.20">
    <property type="match status" value="1"/>
</dbReference>
<dbReference type="SUPFAM" id="SSF52096">
    <property type="entry name" value="ClpP/crotonase"/>
    <property type="match status" value="1"/>
</dbReference>
<keyword evidence="5" id="KW-0012">Acyltransferase</keyword>
<reference evidence="5 6" key="1">
    <citation type="submission" date="2020-08" db="EMBL/GenBank/DDBJ databases">
        <title>Sequencing the genomes of 1000 actinobacteria strains.</title>
        <authorList>
            <person name="Klenk H.-P."/>
        </authorList>
    </citation>
    <scope>NUCLEOTIDE SEQUENCE [LARGE SCALE GENOMIC DNA]</scope>
    <source>
        <strain evidence="5 6">DSM 43149</strain>
    </source>
</reference>
<protein>
    <submittedName>
        <fullName evidence="5">Acetyl-CoA C-acetyltransferase</fullName>
        <ecNumber evidence="5">2.3.1.9</ecNumber>
    </submittedName>
</protein>
<dbReference type="Gene3D" id="3.40.47.10">
    <property type="match status" value="1"/>
</dbReference>
<evidence type="ECO:0000259" key="4">
    <source>
        <dbReference type="Pfam" id="PF18313"/>
    </source>
</evidence>
<comment type="similarity">
    <text evidence="1 2">Belongs to the enoyl-CoA hydratase/isomerase family.</text>
</comment>
<feature type="compositionally biased region" description="Basic and acidic residues" evidence="3">
    <location>
        <begin position="221"/>
        <end position="231"/>
    </location>
</feature>
<feature type="domain" description="Thiolase-like protein type 1 additional C-terminal" evidence="4">
    <location>
        <begin position="647"/>
        <end position="720"/>
    </location>
</feature>
<keyword evidence="5" id="KW-0808">Transferase</keyword>
<evidence type="ECO:0000313" key="5">
    <source>
        <dbReference type="EMBL" id="MBB4764629.1"/>
    </source>
</evidence>
<dbReference type="AlphaFoldDB" id="A0A7W7MSK0"/>
<dbReference type="Gene3D" id="3.90.226.10">
    <property type="entry name" value="2-enoyl-CoA Hydratase, Chain A, domain 1"/>
    <property type="match status" value="1"/>
</dbReference>
<organism evidence="5 6">
    <name type="scientific">Actinoplanes digitatis</name>
    <dbReference type="NCBI Taxonomy" id="1868"/>
    <lineage>
        <taxon>Bacteria</taxon>
        <taxon>Bacillati</taxon>
        <taxon>Actinomycetota</taxon>
        <taxon>Actinomycetes</taxon>
        <taxon>Micromonosporales</taxon>
        <taxon>Micromonosporaceae</taxon>
        <taxon>Actinoplanes</taxon>
    </lineage>
</organism>
<dbReference type="InterPro" id="IPR018376">
    <property type="entry name" value="Enoyl-CoA_hyd/isom_CS"/>
</dbReference>
<evidence type="ECO:0000256" key="1">
    <source>
        <dbReference type="ARBA" id="ARBA00005254"/>
    </source>
</evidence>
<dbReference type="PROSITE" id="PS00166">
    <property type="entry name" value="ENOYL_COA_HYDRATASE"/>
    <property type="match status" value="1"/>
</dbReference>
<dbReference type="InterPro" id="IPR001753">
    <property type="entry name" value="Enoyl-CoA_hydra/iso"/>
</dbReference>
<dbReference type="EMBL" id="JACHNH010000001">
    <property type="protein sequence ID" value="MBB4764629.1"/>
    <property type="molecule type" value="Genomic_DNA"/>
</dbReference>
<dbReference type="Pfam" id="PF00378">
    <property type="entry name" value="ECH_1"/>
    <property type="match status" value="1"/>
</dbReference>
<sequence length="988" mass="102116">MPAPRPYARLRAGLAVGRAVAATTVSRLIRRPAAPGSLTPVELPRVFAYPYVAATEIAADPDRIFAVLADPARMGDWLVPHAGWPARPPAELTPGARMTQRVKLMGVPSDVRWTVTGIAPPRTVWLDGTGPMGITVGFYLSVAPAAGGALVRCDGGVEGGTADGPLGAMLARNLAEAMQKSLEKLATAVSAQAPPAERPAAPAATAPAAAARPARTRGAPIRHERTGRDIDPWTPVIVGVGQVSDRSTEPRGADPVSLAVRALRLAAQDAGAGAELLAGADSVGYVASVSWQYPDGAALIAEAVDARPAGTVQTSLLGGDGSLRLLNDAAAAIAAGEVSVALLGGAEAAATAAAAERAGRDLAWPAQPEGTAPARTIGADTVPNNDAETAAGLVAPIHLYALIESAIRGRLGLSPDRHRARITKLWSRFADVAASNPYAWLPGRRSAAELAALDGVNRPIAAPYPKLLTAHLQVNQASGIIVCSAEAARRAGIAQDRWVFAHAGAHATEQWYVTERADLACSPAVAACGRAVLDHTGMSIDDIRHIDLYACFPSAVQIAAAELGLPVDDPARPLTVTGGLTFAGGPGNNYASHAVANLVPLLRADPDGYGLATAVGWYLTKHAIGVFSARPPARGYRDIAADLRLPRPAARKVSTIRTGTAVVEAYTVPYGRDGEPEAGIVTALTPDGARVVRRTRDRALIDRLLAEDPLGWRIEVTGDGFTVADTTPAPLPPAGEPPVLVEWQGPVTVIRLNRPAVRNAVDLATARALERAVDAFEADPDARVAVLTGGDTVFCAGMDLKAAARGEYPVTEGRGLLGLTARPPRKPLIAAVEGAAVAGGCELALAADLIVAGENAAFGLPEVQRGLVAAAGGVLRFARSLPRATALELALTGEPMPARRLHELGLVNRVTAPGEALATALELAHHIAANAPLAVLLSKRIVDEHGDWSTAEAFDRLSGIAGEVIASADAAEGVRAYAEKRAPVWTGR</sequence>
<dbReference type="GO" id="GO:0003985">
    <property type="term" value="F:acetyl-CoA C-acetyltransferase activity"/>
    <property type="evidence" value="ECO:0007669"/>
    <property type="project" value="UniProtKB-EC"/>
</dbReference>
<dbReference type="PANTHER" id="PTHR43802:SF1">
    <property type="entry name" value="IP11341P-RELATED"/>
    <property type="match status" value="1"/>
</dbReference>
<dbReference type="Gene3D" id="1.10.12.10">
    <property type="entry name" value="Lyase 2-enoyl-coa Hydratase, Chain A, domain 2"/>
    <property type="match status" value="1"/>
</dbReference>
<dbReference type="InterPro" id="IPR019587">
    <property type="entry name" value="Polyketide_cyclase/dehydratase"/>
</dbReference>
<dbReference type="InterPro" id="IPR029045">
    <property type="entry name" value="ClpP/crotonase-like_dom_sf"/>
</dbReference>
<evidence type="ECO:0000256" key="3">
    <source>
        <dbReference type="SAM" id="MobiDB-lite"/>
    </source>
</evidence>
<dbReference type="NCBIfam" id="NF006100">
    <property type="entry name" value="PRK08252.1"/>
    <property type="match status" value="1"/>
</dbReference>
<evidence type="ECO:0000313" key="6">
    <source>
        <dbReference type="Proteomes" id="UP000578112"/>
    </source>
</evidence>
<keyword evidence="6" id="KW-1185">Reference proteome</keyword>
<feature type="compositionally biased region" description="Low complexity" evidence="3">
    <location>
        <begin position="191"/>
        <end position="219"/>
    </location>
</feature>
<dbReference type="CDD" id="cd06558">
    <property type="entry name" value="crotonase-like"/>
    <property type="match status" value="1"/>
</dbReference>
<comment type="caution">
    <text evidence="5">The sequence shown here is derived from an EMBL/GenBank/DDBJ whole genome shotgun (WGS) entry which is preliminary data.</text>
</comment>
<feature type="region of interest" description="Disordered" evidence="3">
    <location>
        <begin position="189"/>
        <end position="233"/>
    </location>
</feature>
<dbReference type="Pfam" id="PF18313">
    <property type="entry name" value="TLP1_add_C"/>
    <property type="match status" value="1"/>
</dbReference>
<dbReference type="CDD" id="cd07812">
    <property type="entry name" value="SRPBCC"/>
    <property type="match status" value="1"/>
</dbReference>
<proteinExistence type="inferred from homology"/>
<accession>A0A7W7MSK0</accession>
<dbReference type="InterPro" id="IPR040771">
    <property type="entry name" value="TLP1_add_C"/>
</dbReference>
<dbReference type="Gene3D" id="2.40.50.840">
    <property type="match status" value="1"/>
</dbReference>
<dbReference type="EC" id="2.3.1.9" evidence="5"/>
<dbReference type="SUPFAM" id="SSF55961">
    <property type="entry name" value="Bet v1-like"/>
    <property type="match status" value="1"/>
</dbReference>
<dbReference type="Pfam" id="PF10604">
    <property type="entry name" value="Polyketide_cyc2"/>
    <property type="match status" value="1"/>
</dbReference>
<evidence type="ECO:0000256" key="2">
    <source>
        <dbReference type="RuleBase" id="RU003707"/>
    </source>
</evidence>
<gene>
    <name evidence="5" type="ORF">BJ971_005185</name>
</gene>
<dbReference type="Proteomes" id="UP000578112">
    <property type="component" value="Unassembled WGS sequence"/>
</dbReference>
<dbReference type="RefSeq" id="WP_184995798.1">
    <property type="nucleotide sequence ID" value="NZ_BOMK01000003.1"/>
</dbReference>